<name>A0AA40SNM6_9MICO</name>
<dbReference type="RefSeq" id="WP_183499105.1">
    <property type="nucleotide sequence ID" value="NZ_BAABCO010000001.1"/>
</dbReference>
<evidence type="ECO:0000259" key="1">
    <source>
        <dbReference type="PROSITE" id="PS51384"/>
    </source>
</evidence>
<dbReference type="Gene3D" id="1.10.10.10">
    <property type="entry name" value="Winged helix-like DNA-binding domain superfamily/Winged helix DNA-binding domain"/>
    <property type="match status" value="1"/>
</dbReference>
<dbReference type="InterPro" id="IPR039374">
    <property type="entry name" value="SIP_fam"/>
</dbReference>
<dbReference type="CDD" id="cd06193">
    <property type="entry name" value="siderophore_interacting"/>
    <property type="match status" value="1"/>
</dbReference>
<dbReference type="InterPro" id="IPR029063">
    <property type="entry name" value="SAM-dependent_MTases_sf"/>
</dbReference>
<dbReference type="EMBL" id="JACIFH010000001">
    <property type="protein sequence ID" value="MBB4139437.1"/>
    <property type="molecule type" value="Genomic_DNA"/>
</dbReference>
<dbReference type="Gene3D" id="3.40.50.80">
    <property type="entry name" value="Nucleotide-binding domain of ferredoxin-NADP reductase (FNR) module"/>
    <property type="match status" value="1"/>
</dbReference>
<dbReference type="Proteomes" id="UP000549113">
    <property type="component" value="Unassembled WGS sequence"/>
</dbReference>
<proteinExistence type="predicted"/>
<dbReference type="InterPro" id="IPR036390">
    <property type="entry name" value="WH_DNA-bd_sf"/>
</dbReference>
<dbReference type="InterPro" id="IPR017938">
    <property type="entry name" value="Riboflavin_synthase-like_b-brl"/>
</dbReference>
<dbReference type="PANTHER" id="PTHR30157:SF0">
    <property type="entry name" value="NADPH-DEPENDENT FERRIC-CHELATE REDUCTASE"/>
    <property type="match status" value="1"/>
</dbReference>
<dbReference type="GO" id="GO:0016491">
    <property type="term" value="F:oxidoreductase activity"/>
    <property type="evidence" value="ECO:0007669"/>
    <property type="project" value="InterPro"/>
</dbReference>
<dbReference type="PANTHER" id="PTHR30157">
    <property type="entry name" value="FERRIC REDUCTASE, NADPH-DEPENDENT"/>
    <property type="match status" value="1"/>
</dbReference>
<dbReference type="Pfam" id="PF04954">
    <property type="entry name" value="SIP"/>
    <property type="match status" value="1"/>
</dbReference>
<dbReference type="InterPro" id="IPR039261">
    <property type="entry name" value="FNR_nucleotide-bd"/>
</dbReference>
<dbReference type="SUPFAM" id="SSF46785">
    <property type="entry name" value="Winged helix' DNA-binding domain"/>
    <property type="match status" value="1"/>
</dbReference>
<dbReference type="Gene3D" id="3.40.50.150">
    <property type="entry name" value="Vaccinia Virus protein VP39"/>
    <property type="match status" value="1"/>
</dbReference>
<dbReference type="InterPro" id="IPR036388">
    <property type="entry name" value="WH-like_DNA-bd_sf"/>
</dbReference>
<accession>A0AA40SNM6</accession>
<sequence>MAQRSFVPHPIVVRELTVARVADVTPRMRRVTLTGAQLASFHRDGLDLPAFVSTGFDDHVKLVFATEGDVRDMLPIQRAHSIDWTDAEHRALRDYTPRRVTADELDLDFVRHGHGPAASWAESTAIGDSLFILGPKSSILFPDDVDWVVLAGDETALPAIGRYLDERPLDVPVQIVVEVHDTSAVQELALRTGDTLTWVKPGELVDTVTGLEWWHGSAYVWAGAESSALLPLRRWLSREKQVPKTHVNITGYWHVTADDAEAGEVPGEASAAGDIERLLSPIPWFAVRTALSLGILDRVAAGRHRAADLAAASRVPVAGLQTLLDVLLAHEILRSDAGVLTLGPVGEHVLADDHLRESLDDTAEARTILALAQLEGALRGDVAFAEVSGASLATAVDADADGYAERYDETMGFDFVAAGVVDHLGDARRVAVTGPGSAAFSKAVADRAHVRVVESAAGVEVLRAQISEPHRSFTSGFDAAAAGFDADLAVAALALAYRTDDEATEVLTRLRTASPRGWIIEQVAAPHDDATTPHAHEAEHGLLTFMGTGSAPRTVADLARLAATSGWDVVSHEPIGWNHEVIELRRA</sequence>
<organism evidence="2 3">
    <name type="scientific">Microbacterium invictum</name>
    <dbReference type="NCBI Taxonomy" id="515415"/>
    <lineage>
        <taxon>Bacteria</taxon>
        <taxon>Bacillati</taxon>
        <taxon>Actinomycetota</taxon>
        <taxon>Actinomycetes</taxon>
        <taxon>Micrococcales</taxon>
        <taxon>Microbacteriaceae</taxon>
        <taxon>Microbacterium</taxon>
    </lineage>
</organism>
<dbReference type="AlphaFoldDB" id="A0AA40SNM6"/>
<evidence type="ECO:0000313" key="3">
    <source>
        <dbReference type="Proteomes" id="UP000549113"/>
    </source>
</evidence>
<gene>
    <name evidence="2" type="ORF">BKA10_001231</name>
</gene>
<keyword evidence="3" id="KW-1185">Reference proteome</keyword>
<dbReference type="SUPFAM" id="SSF53335">
    <property type="entry name" value="S-adenosyl-L-methionine-dependent methyltransferases"/>
    <property type="match status" value="1"/>
</dbReference>
<dbReference type="InterPro" id="IPR013113">
    <property type="entry name" value="SIP_FAD-bd"/>
</dbReference>
<feature type="domain" description="FAD-binding FR-type" evidence="1">
    <location>
        <begin position="11"/>
        <end position="142"/>
    </location>
</feature>
<comment type="caution">
    <text evidence="2">The sequence shown here is derived from an EMBL/GenBank/DDBJ whole genome shotgun (WGS) entry which is preliminary data.</text>
</comment>
<dbReference type="SUPFAM" id="SSF63380">
    <property type="entry name" value="Riboflavin synthase domain-like"/>
    <property type="match status" value="1"/>
</dbReference>
<dbReference type="Pfam" id="PF08021">
    <property type="entry name" value="FAD_binding_9"/>
    <property type="match status" value="1"/>
</dbReference>
<dbReference type="InterPro" id="IPR007037">
    <property type="entry name" value="SIP_rossman_dom"/>
</dbReference>
<reference evidence="2 3" key="1">
    <citation type="submission" date="2020-08" db="EMBL/GenBank/DDBJ databases">
        <title>Sequencing the genomes of 1000 actinobacteria strains.</title>
        <authorList>
            <person name="Klenk H.-P."/>
        </authorList>
    </citation>
    <scope>NUCLEOTIDE SEQUENCE [LARGE SCALE GENOMIC DNA]</scope>
    <source>
        <strain evidence="2 3">DSM 19600</strain>
    </source>
</reference>
<dbReference type="InterPro" id="IPR017927">
    <property type="entry name" value="FAD-bd_FR_type"/>
</dbReference>
<dbReference type="PROSITE" id="PS51384">
    <property type="entry name" value="FAD_FR"/>
    <property type="match status" value="1"/>
</dbReference>
<protein>
    <submittedName>
        <fullName evidence="2">NADPH-dependent ferric siderophore reductase</fullName>
    </submittedName>
</protein>
<dbReference type="Gene3D" id="2.40.30.10">
    <property type="entry name" value="Translation factors"/>
    <property type="match status" value="1"/>
</dbReference>
<evidence type="ECO:0000313" key="2">
    <source>
        <dbReference type="EMBL" id="MBB4139437.1"/>
    </source>
</evidence>